<feature type="compositionally biased region" description="Low complexity" evidence="2">
    <location>
        <begin position="575"/>
        <end position="591"/>
    </location>
</feature>
<dbReference type="AlphaFoldDB" id="A0A9W6F911"/>
<feature type="compositionally biased region" description="Low complexity" evidence="2">
    <location>
        <begin position="906"/>
        <end position="915"/>
    </location>
</feature>
<feature type="compositionally biased region" description="Low complexity" evidence="2">
    <location>
        <begin position="498"/>
        <end position="509"/>
    </location>
</feature>
<keyword evidence="1" id="KW-0479">Metal-binding</keyword>
<feature type="transmembrane region" description="Helical" evidence="3">
    <location>
        <begin position="230"/>
        <end position="251"/>
    </location>
</feature>
<accession>A0A9W6F911</accession>
<dbReference type="SMART" id="SM00184">
    <property type="entry name" value="RING"/>
    <property type="match status" value="1"/>
</dbReference>
<evidence type="ECO:0000256" key="3">
    <source>
        <dbReference type="SAM" id="Phobius"/>
    </source>
</evidence>
<feature type="transmembrane region" description="Helical" evidence="3">
    <location>
        <begin position="366"/>
        <end position="384"/>
    </location>
</feature>
<keyword evidence="3" id="KW-0472">Membrane</keyword>
<evidence type="ECO:0000256" key="1">
    <source>
        <dbReference type="PROSITE-ProRule" id="PRU00175"/>
    </source>
</evidence>
<sequence>MVPENVVSQLTSRTAFRENIALPGTARAALAGQNEGGLPGALQNSSEPPMRQDGVEGDGRREPTELFKPSRLRLDSRVVLAHTTFQWLPTSLWILLIWGKLEGRLRASWWGVFAPTITGHLLLLLLHLTTMALAVRLVRKQIGPPPPPSASAGTLLTYACLRRRREAAQRMEAANDAIECTSVLLTKMMFCGALQRAALGVTPLRLIFTPIWVGWAVTSALHCLKPGVEVVTWSGPLRRSLAAVFLLLLALKVDHAGVSSWAVVFLVPFWGCVVLVTMACTVGGLILTHLCDGPRLHPRLSSRPRSRLPLLLLEGAAVGVLLSFALPHLIAVRALQRRLEDRDSDGDRGGAGGSVGLQDIMGPMSLSWLAMWLFSLVGVVGLALREARNERLAAAGAVWSAYEGVAGTMTMRLGWEEEQRRRVDKLSEEELTRLVEAVMAGKTKPSRLRRVGDQLYRRLETEAETEAEGGQQGQGGRPEAGAQGHVCAAIGTGGAARGTGSVPAAEPAAGGAGVAAAGGGGAAGCRGPDVAPRVAGPPAAPTSASSSPSVAVSTSSPSRAAPSSIEVVPTGGGAAAAAGTGARSTASAADTAGGGGGGAAAPDPQPEETSLPAWRYVSSGRGGSGRIVGGCGGGSSGRAPRQWGQSAAAFLDIQPLEERGEGEAAEGHQPGGSRGGCSSGDVARSAAGAGGGDGDTGGGGGGGGGRSSHGRWRPGADPGHNGRCPCPCPCPCCLVSGPGPSGGACACAYDGLPLLYGSAEAAEGEAGGGVSGGGAAAASPAVPVSVPPLVAAPAELPASAAAAAVAAEASAASAAAGAGGSTAAGESAGLVGGGITTVPRAAVGAKEAAGSVVSAGGRCGSADGRGPGPSVQLPRCTAEINPSSRWSDTAESRRRSGGGGGGGGADAVAVPAGRRTPSGYLGAALRPDLVPPPGTVRGNSASAGQQSQPSASHSQQQQQQPQSCVICFDGEASCVFLECGHGGFCRRCAYLLFVRPPHECPSCRGSIAQVLQLETDGVEVGEVARVK</sequence>
<keyword evidence="3" id="KW-0812">Transmembrane</keyword>
<feature type="compositionally biased region" description="Gly residues" evidence="2">
    <location>
        <begin position="510"/>
        <end position="524"/>
    </location>
</feature>
<feature type="transmembrane region" description="Helical" evidence="3">
    <location>
        <begin position="197"/>
        <end position="218"/>
    </location>
</feature>
<proteinExistence type="predicted"/>
<feature type="compositionally biased region" description="Low complexity" evidence="2">
    <location>
        <begin position="527"/>
        <end position="564"/>
    </location>
</feature>
<feature type="transmembrane region" description="Helical" evidence="3">
    <location>
        <begin position="310"/>
        <end position="332"/>
    </location>
</feature>
<feature type="compositionally biased region" description="Basic and acidic residues" evidence="2">
    <location>
        <begin position="53"/>
        <end position="63"/>
    </location>
</feature>
<evidence type="ECO:0000313" key="5">
    <source>
        <dbReference type="EMBL" id="GLC60136.1"/>
    </source>
</evidence>
<feature type="region of interest" description="Disordered" evidence="2">
    <location>
        <begin position="33"/>
        <end position="63"/>
    </location>
</feature>
<feature type="region of interest" description="Disordered" evidence="2">
    <location>
        <begin position="495"/>
        <end position="642"/>
    </location>
</feature>
<dbReference type="Gene3D" id="3.30.40.10">
    <property type="entry name" value="Zinc/RING finger domain, C3HC4 (zinc finger)"/>
    <property type="match status" value="1"/>
</dbReference>
<feature type="compositionally biased region" description="Gly residues" evidence="2">
    <location>
        <begin position="688"/>
        <end position="707"/>
    </location>
</feature>
<dbReference type="PANTHER" id="PTHR14879">
    <property type="entry name" value="CASPASE REGULATOR, RING FINGER DOMAIN-CONTAINING"/>
    <property type="match status" value="1"/>
</dbReference>
<dbReference type="OrthoDB" id="548869at2759"/>
<keyword evidence="1" id="KW-0862">Zinc</keyword>
<dbReference type="SUPFAM" id="SSF57850">
    <property type="entry name" value="RING/U-box"/>
    <property type="match status" value="1"/>
</dbReference>
<feature type="transmembrane region" description="Helical" evidence="3">
    <location>
        <begin position="78"/>
        <end position="98"/>
    </location>
</feature>
<dbReference type="InterPro" id="IPR051728">
    <property type="entry name" value="RING-FYVE_E3_ubiquitin-ligase"/>
</dbReference>
<reference evidence="5 6" key="1">
    <citation type="journal article" date="2023" name="Commun. Biol.">
        <title>Reorganization of the ancestral sex-determining regions during the evolution of trioecy in Pleodorina starrii.</title>
        <authorList>
            <person name="Takahashi K."/>
            <person name="Suzuki S."/>
            <person name="Kawai-Toyooka H."/>
            <person name="Yamamoto K."/>
            <person name="Hamaji T."/>
            <person name="Ootsuki R."/>
            <person name="Yamaguchi H."/>
            <person name="Kawachi M."/>
            <person name="Higashiyama T."/>
            <person name="Nozaki H."/>
        </authorList>
    </citation>
    <scope>NUCLEOTIDE SEQUENCE [LARGE SCALE GENOMIC DNA]</scope>
    <source>
        <strain evidence="5 6">NIES-4479</strain>
    </source>
</reference>
<keyword evidence="6" id="KW-1185">Reference proteome</keyword>
<feature type="domain" description="RING-type" evidence="4">
    <location>
        <begin position="964"/>
        <end position="1004"/>
    </location>
</feature>
<feature type="region of interest" description="Disordered" evidence="2">
    <location>
        <begin position="660"/>
        <end position="714"/>
    </location>
</feature>
<feature type="region of interest" description="Disordered" evidence="2">
    <location>
        <begin position="462"/>
        <end position="482"/>
    </location>
</feature>
<dbReference type="PANTHER" id="PTHR14879:SF5">
    <property type="entry name" value="RING-TYPE DOMAIN-CONTAINING PROTEIN"/>
    <property type="match status" value="1"/>
</dbReference>
<feature type="compositionally biased region" description="Gly residues" evidence="2">
    <location>
        <begin position="669"/>
        <end position="678"/>
    </location>
</feature>
<dbReference type="Pfam" id="PF13920">
    <property type="entry name" value="zf-C3HC4_3"/>
    <property type="match status" value="1"/>
</dbReference>
<feature type="compositionally biased region" description="Gly residues" evidence="2">
    <location>
        <begin position="620"/>
        <end position="636"/>
    </location>
</feature>
<keyword evidence="3" id="KW-1133">Transmembrane helix</keyword>
<keyword evidence="1" id="KW-0863">Zinc-finger</keyword>
<evidence type="ECO:0000256" key="2">
    <source>
        <dbReference type="SAM" id="MobiDB-lite"/>
    </source>
</evidence>
<evidence type="ECO:0000259" key="4">
    <source>
        <dbReference type="PROSITE" id="PS50089"/>
    </source>
</evidence>
<dbReference type="EMBL" id="BRXU01000032">
    <property type="protein sequence ID" value="GLC60136.1"/>
    <property type="molecule type" value="Genomic_DNA"/>
</dbReference>
<organism evidence="5 6">
    <name type="scientific">Pleodorina starrii</name>
    <dbReference type="NCBI Taxonomy" id="330485"/>
    <lineage>
        <taxon>Eukaryota</taxon>
        <taxon>Viridiplantae</taxon>
        <taxon>Chlorophyta</taxon>
        <taxon>core chlorophytes</taxon>
        <taxon>Chlorophyceae</taxon>
        <taxon>CS clade</taxon>
        <taxon>Chlamydomonadales</taxon>
        <taxon>Volvocaceae</taxon>
        <taxon>Pleodorina</taxon>
    </lineage>
</organism>
<evidence type="ECO:0000313" key="6">
    <source>
        <dbReference type="Proteomes" id="UP001165080"/>
    </source>
</evidence>
<dbReference type="GO" id="GO:0008270">
    <property type="term" value="F:zinc ion binding"/>
    <property type="evidence" value="ECO:0007669"/>
    <property type="project" value="UniProtKB-KW"/>
</dbReference>
<dbReference type="PROSITE" id="PS50089">
    <property type="entry name" value="ZF_RING_2"/>
    <property type="match status" value="1"/>
</dbReference>
<feature type="region of interest" description="Disordered" evidence="2">
    <location>
        <begin position="859"/>
        <end position="956"/>
    </location>
</feature>
<dbReference type="InterPro" id="IPR013083">
    <property type="entry name" value="Znf_RING/FYVE/PHD"/>
</dbReference>
<gene>
    <name evidence="5" type="primary">PLEST009236</name>
    <name evidence="5" type="ORF">PLESTB_001577700</name>
</gene>
<dbReference type="InterPro" id="IPR001841">
    <property type="entry name" value="Znf_RING"/>
</dbReference>
<feature type="transmembrane region" description="Helical" evidence="3">
    <location>
        <begin position="263"/>
        <end position="290"/>
    </location>
</feature>
<protein>
    <recommendedName>
        <fullName evidence="4">RING-type domain-containing protein</fullName>
    </recommendedName>
</protein>
<comment type="caution">
    <text evidence="5">The sequence shown here is derived from an EMBL/GenBank/DDBJ whole genome shotgun (WGS) entry which is preliminary data.</text>
</comment>
<feature type="transmembrane region" description="Helical" evidence="3">
    <location>
        <begin position="110"/>
        <end position="135"/>
    </location>
</feature>
<dbReference type="Proteomes" id="UP001165080">
    <property type="component" value="Unassembled WGS sequence"/>
</dbReference>
<name>A0A9W6F911_9CHLO</name>
<feature type="compositionally biased region" description="Low complexity" evidence="2">
    <location>
        <begin position="940"/>
        <end position="956"/>
    </location>
</feature>